<proteinExistence type="predicted"/>
<evidence type="ECO:0000313" key="1">
    <source>
        <dbReference type="EMBL" id="KAI4375316.1"/>
    </source>
</evidence>
<evidence type="ECO:0000313" key="2">
    <source>
        <dbReference type="Proteomes" id="UP001057402"/>
    </source>
</evidence>
<name>A0ACB9R873_9MYRT</name>
<reference evidence="2" key="1">
    <citation type="journal article" date="2023" name="Front. Plant Sci.">
        <title>Chromosomal-level genome assembly of Melastoma candidum provides insights into trichome evolution.</title>
        <authorList>
            <person name="Zhong Y."/>
            <person name="Wu W."/>
            <person name="Sun C."/>
            <person name="Zou P."/>
            <person name="Liu Y."/>
            <person name="Dai S."/>
            <person name="Zhou R."/>
        </authorList>
    </citation>
    <scope>NUCLEOTIDE SEQUENCE [LARGE SCALE GENOMIC DNA]</scope>
</reference>
<dbReference type="Proteomes" id="UP001057402">
    <property type="component" value="Chromosome 4"/>
</dbReference>
<dbReference type="EMBL" id="CM042883">
    <property type="protein sequence ID" value="KAI4375316.1"/>
    <property type="molecule type" value="Genomic_DNA"/>
</dbReference>
<comment type="caution">
    <text evidence="1">The sequence shown here is derived from an EMBL/GenBank/DDBJ whole genome shotgun (WGS) entry which is preliminary data.</text>
</comment>
<protein>
    <submittedName>
        <fullName evidence="1">Uncharacterized protein</fullName>
    </submittedName>
</protein>
<gene>
    <name evidence="1" type="ORF">MLD38_013200</name>
</gene>
<organism evidence="1 2">
    <name type="scientific">Melastoma candidum</name>
    <dbReference type="NCBI Taxonomy" id="119954"/>
    <lineage>
        <taxon>Eukaryota</taxon>
        <taxon>Viridiplantae</taxon>
        <taxon>Streptophyta</taxon>
        <taxon>Embryophyta</taxon>
        <taxon>Tracheophyta</taxon>
        <taxon>Spermatophyta</taxon>
        <taxon>Magnoliopsida</taxon>
        <taxon>eudicotyledons</taxon>
        <taxon>Gunneridae</taxon>
        <taxon>Pentapetalae</taxon>
        <taxon>rosids</taxon>
        <taxon>malvids</taxon>
        <taxon>Myrtales</taxon>
        <taxon>Melastomataceae</taxon>
        <taxon>Melastomatoideae</taxon>
        <taxon>Melastomateae</taxon>
        <taxon>Melastoma</taxon>
    </lineage>
</organism>
<sequence>MLCVCVVGFGTECKRLEFASNVAPSSSSSFVVVVFINLLLSSSGKRNGVVIWLSFSVLANVVNRLWFSTLVGNVSERGCDDSAEMEFFRPRRTVRILAGRLSVAAMAGFQFSVA</sequence>
<keyword evidence="2" id="KW-1185">Reference proteome</keyword>
<accession>A0ACB9R873</accession>